<keyword evidence="2" id="KW-1185">Reference proteome</keyword>
<dbReference type="AlphaFoldDB" id="A0A9W8IYJ9"/>
<protein>
    <submittedName>
        <fullName evidence="1">Uncharacterized protein</fullName>
    </submittedName>
</protein>
<accession>A0A9W8IYJ9</accession>
<name>A0A9W8IYJ9_9AGAR</name>
<proteinExistence type="predicted"/>
<organism evidence="1 2">
    <name type="scientific">Candolleomyces eurysporus</name>
    <dbReference type="NCBI Taxonomy" id="2828524"/>
    <lineage>
        <taxon>Eukaryota</taxon>
        <taxon>Fungi</taxon>
        <taxon>Dikarya</taxon>
        <taxon>Basidiomycota</taxon>
        <taxon>Agaricomycotina</taxon>
        <taxon>Agaricomycetes</taxon>
        <taxon>Agaricomycetidae</taxon>
        <taxon>Agaricales</taxon>
        <taxon>Agaricineae</taxon>
        <taxon>Psathyrellaceae</taxon>
        <taxon>Candolleomyces</taxon>
    </lineage>
</organism>
<dbReference type="EMBL" id="JANBPK010001125">
    <property type="protein sequence ID" value="KAJ2925721.1"/>
    <property type="molecule type" value="Genomic_DNA"/>
</dbReference>
<evidence type="ECO:0000313" key="2">
    <source>
        <dbReference type="Proteomes" id="UP001140091"/>
    </source>
</evidence>
<evidence type="ECO:0000313" key="1">
    <source>
        <dbReference type="EMBL" id="KAJ2925721.1"/>
    </source>
</evidence>
<reference evidence="1" key="1">
    <citation type="submission" date="2022-06" db="EMBL/GenBank/DDBJ databases">
        <title>Genome Sequence of Candolleomyces eurysporus.</title>
        <authorList>
            <person name="Buettner E."/>
        </authorList>
    </citation>
    <scope>NUCLEOTIDE SEQUENCE</scope>
    <source>
        <strain evidence="1">VTCC 930004</strain>
    </source>
</reference>
<feature type="non-terminal residue" evidence="1">
    <location>
        <position position="59"/>
    </location>
</feature>
<dbReference type="Proteomes" id="UP001140091">
    <property type="component" value="Unassembled WGS sequence"/>
</dbReference>
<gene>
    <name evidence="1" type="ORF">H1R20_g11371</name>
</gene>
<comment type="caution">
    <text evidence="1">The sequence shown here is derived from an EMBL/GenBank/DDBJ whole genome shotgun (WGS) entry which is preliminary data.</text>
</comment>
<sequence>MPTPNSNEAILCSKLRWSCDANDEKLKSRRYFVMTKAMMPANATLADSRPLQNMASTRQ</sequence>